<evidence type="ECO:0000256" key="6">
    <source>
        <dbReference type="ARBA" id="ARBA00023163"/>
    </source>
</evidence>
<name>A0AAN6WVF4_9PEZI</name>
<dbReference type="PANTHER" id="PTHR46179:SF13">
    <property type="entry name" value="C2H2-TYPE DOMAIN-CONTAINING PROTEIN"/>
    <property type="match status" value="1"/>
</dbReference>
<dbReference type="PROSITE" id="PS00028">
    <property type="entry name" value="ZINC_FINGER_C2H2_1"/>
    <property type="match status" value="1"/>
</dbReference>
<keyword evidence="13" id="KW-1185">Reference proteome</keyword>
<protein>
    <recommendedName>
        <fullName evidence="11">C2H2-type domain-containing protein</fullName>
    </recommendedName>
</protein>
<evidence type="ECO:0000256" key="10">
    <source>
        <dbReference type="SAM" id="MobiDB-lite"/>
    </source>
</evidence>
<dbReference type="InterPro" id="IPR051061">
    <property type="entry name" value="Zinc_finger_trans_reg"/>
</dbReference>
<reference evidence="12" key="2">
    <citation type="submission" date="2023-05" db="EMBL/GenBank/DDBJ databases">
        <authorList>
            <consortium name="Lawrence Berkeley National Laboratory"/>
            <person name="Steindorff A."/>
            <person name="Hensen N."/>
            <person name="Bonometti L."/>
            <person name="Westerberg I."/>
            <person name="Brannstrom I.O."/>
            <person name="Guillou S."/>
            <person name="Cros-Aarteil S."/>
            <person name="Calhoun S."/>
            <person name="Haridas S."/>
            <person name="Kuo A."/>
            <person name="Mondo S."/>
            <person name="Pangilinan J."/>
            <person name="Riley R."/>
            <person name="Labutti K."/>
            <person name="Andreopoulos B."/>
            <person name="Lipzen A."/>
            <person name="Chen C."/>
            <person name="Yanf M."/>
            <person name="Daum C."/>
            <person name="Ng V."/>
            <person name="Clum A."/>
            <person name="Ohm R."/>
            <person name="Martin F."/>
            <person name="Silar P."/>
            <person name="Natvig D."/>
            <person name="Lalanne C."/>
            <person name="Gautier V."/>
            <person name="Ament-Velasquez S.L."/>
            <person name="Kruys A."/>
            <person name="Hutchinson M.I."/>
            <person name="Powell A.J."/>
            <person name="Barry K."/>
            <person name="Miller A.N."/>
            <person name="Grigoriev I.V."/>
            <person name="Debuchy R."/>
            <person name="Gladieux P."/>
            <person name="Thoren M.H."/>
            <person name="Johannesson H."/>
        </authorList>
    </citation>
    <scope>NUCLEOTIDE SEQUENCE</scope>
    <source>
        <strain evidence="12">PSN309</strain>
    </source>
</reference>
<evidence type="ECO:0000256" key="1">
    <source>
        <dbReference type="ARBA" id="ARBA00004123"/>
    </source>
</evidence>
<evidence type="ECO:0000259" key="11">
    <source>
        <dbReference type="PROSITE" id="PS50157"/>
    </source>
</evidence>
<evidence type="ECO:0000313" key="12">
    <source>
        <dbReference type="EMBL" id="KAK4188368.1"/>
    </source>
</evidence>
<dbReference type="GO" id="GO:0008270">
    <property type="term" value="F:zinc ion binding"/>
    <property type="evidence" value="ECO:0007669"/>
    <property type="project" value="UniProtKB-KW"/>
</dbReference>
<dbReference type="PANTHER" id="PTHR46179">
    <property type="entry name" value="ZINC FINGER PROTEIN"/>
    <property type="match status" value="1"/>
</dbReference>
<feature type="compositionally biased region" description="Polar residues" evidence="10">
    <location>
        <begin position="20"/>
        <end position="43"/>
    </location>
</feature>
<evidence type="ECO:0000256" key="3">
    <source>
        <dbReference type="ARBA" id="ARBA00022771"/>
    </source>
</evidence>
<proteinExistence type="predicted"/>
<keyword evidence="5" id="KW-0805">Transcription regulation</keyword>
<comment type="caution">
    <text evidence="12">The sequence shown here is derived from an EMBL/GenBank/DDBJ whole genome shotgun (WGS) entry which is preliminary data.</text>
</comment>
<feature type="compositionally biased region" description="Low complexity" evidence="10">
    <location>
        <begin position="500"/>
        <end position="510"/>
    </location>
</feature>
<accession>A0AAN6WVF4</accession>
<feature type="region of interest" description="Disordered" evidence="10">
    <location>
        <begin position="130"/>
        <end position="165"/>
    </location>
</feature>
<dbReference type="Gene3D" id="3.30.160.60">
    <property type="entry name" value="Classic Zinc Finger"/>
    <property type="match status" value="1"/>
</dbReference>
<feature type="region of interest" description="Disordered" evidence="10">
    <location>
        <begin position="1"/>
        <end position="52"/>
    </location>
</feature>
<keyword evidence="2" id="KW-0479">Metal-binding</keyword>
<reference evidence="12" key="1">
    <citation type="journal article" date="2023" name="Mol. Phylogenet. Evol.">
        <title>Genome-scale phylogeny and comparative genomics of the fungal order Sordariales.</title>
        <authorList>
            <person name="Hensen N."/>
            <person name="Bonometti L."/>
            <person name="Westerberg I."/>
            <person name="Brannstrom I.O."/>
            <person name="Guillou S."/>
            <person name="Cros-Aarteil S."/>
            <person name="Calhoun S."/>
            <person name="Haridas S."/>
            <person name="Kuo A."/>
            <person name="Mondo S."/>
            <person name="Pangilinan J."/>
            <person name="Riley R."/>
            <person name="LaButti K."/>
            <person name="Andreopoulos B."/>
            <person name="Lipzen A."/>
            <person name="Chen C."/>
            <person name="Yan M."/>
            <person name="Daum C."/>
            <person name="Ng V."/>
            <person name="Clum A."/>
            <person name="Steindorff A."/>
            <person name="Ohm R.A."/>
            <person name="Martin F."/>
            <person name="Silar P."/>
            <person name="Natvig D.O."/>
            <person name="Lalanne C."/>
            <person name="Gautier V."/>
            <person name="Ament-Velasquez S.L."/>
            <person name="Kruys A."/>
            <person name="Hutchinson M.I."/>
            <person name="Powell A.J."/>
            <person name="Barry K."/>
            <person name="Miller A.N."/>
            <person name="Grigoriev I.V."/>
            <person name="Debuchy R."/>
            <person name="Gladieux P."/>
            <person name="Hiltunen Thoren M."/>
            <person name="Johannesson H."/>
        </authorList>
    </citation>
    <scope>NUCLEOTIDE SEQUENCE</scope>
    <source>
        <strain evidence="12">PSN309</strain>
    </source>
</reference>
<evidence type="ECO:0000256" key="5">
    <source>
        <dbReference type="ARBA" id="ARBA00023015"/>
    </source>
</evidence>
<keyword evidence="9" id="KW-0175">Coiled coil</keyword>
<feature type="region of interest" description="Disordered" evidence="10">
    <location>
        <begin position="495"/>
        <end position="528"/>
    </location>
</feature>
<feature type="compositionally biased region" description="Polar residues" evidence="10">
    <location>
        <begin position="145"/>
        <end position="155"/>
    </location>
</feature>
<dbReference type="SMART" id="SM00355">
    <property type="entry name" value="ZnF_C2H2"/>
    <property type="match status" value="3"/>
</dbReference>
<evidence type="ECO:0000313" key="13">
    <source>
        <dbReference type="Proteomes" id="UP001302126"/>
    </source>
</evidence>
<sequence length="741" mass="82743">MSTNPRRTPMTRPDSRALSLKTNSLQKGATFHSPTSPMSTSETCFRPPSLPRRSHTNLDDVIDAHRRRAALKLEEFDKTLAGLCIKDDSPSPAARKALRDESLPIPRGVLDHTLDSVMGKGKEAERRVLRPRTRRTSHHHESDSGLGTSIASTNDKAAVSKKETTVKTSAVTRSAAVRAAPPVNQGLSRRANNRICEHTLKPLLGTAAFKDFHPLLLECPKKIQEKEIVCLRDLEKTLLLVAPERTKSSELYLDFCLTTIRCIQATVQYLGDREQTRPRDVPYTSGYFIDLVDQIRHYAQQLAEAKEKGEQDEMDVDATDEIKLHGGIHINGRPAELVRVKRNGKMISMATGEAIEMLEEDGTGVRIKRSASQELEDEEEIMRSMARRKKNATAEELAPKKCREPGCHKEFKRPCDLTKHEKTHSRPWKCPVSTCKYHEYGWPTEKEMDRHHNDKHSAAPPMFECYYKPCPYKSKRESNCKQHMEKAHGWTYVRTKTNGKKSGSSIAGGSTHATPQLQNISTPSSDGYGGVATPPDEWNFLSGNALEFPSYLPDPDFNTIPQELTLDYSPIDNPTPSTDSGMDHNSAYQDISTDFTLYDDIYGAPVQLPTPTHTDIYSKSVSPQYIPYTSAEYCQPQQAQLSPIGQGNTMLFTPTSMAECEDTFDEHHEFAAMANVANGGDFVLFPTQMGVSKPMFNDSLFASTDIPSLTAGYPQPSSQDLMNAFQVDWAAAHDLNAYLPH</sequence>
<keyword evidence="3 8" id="KW-0863">Zinc-finger</keyword>
<dbReference type="PROSITE" id="PS50157">
    <property type="entry name" value="ZINC_FINGER_C2H2_2"/>
    <property type="match status" value="1"/>
</dbReference>
<keyword evidence="6" id="KW-0804">Transcription</keyword>
<evidence type="ECO:0000256" key="7">
    <source>
        <dbReference type="ARBA" id="ARBA00023242"/>
    </source>
</evidence>
<dbReference type="AlphaFoldDB" id="A0AAN6WVF4"/>
<feature type="compositionally biased region" description="Polar residues" evidence="10">
    <location>
        <begin position="511"/>
        <end position="525"/>
    </location>
</feature>
<dbReference type="GO" id="GO:0005634">
    <property type="term" value="C:nucleus"/>
    <property type="evidence" value="ECO:0007669"/>
    <property type="project" value="UniProtKB-SubCell"/>
</dbReference>
<dbReference type="InterPro" id="IPR013087">
    <property type="entry name" value="Znf_C2H2_type"/>
</dbReference>
<evidence type="ECO:0000256" key="2">
    <source>
        <dbReference type="ARBA" id="ARBA00022723"/>
    </source>
</evidence>
<evidence type="ECO:0000256" key="8">
    <source>
        <dbReference type="PROSITE-ProRule" id="PRU00042"/>
    </source>
</evidence>
<gene>
    <name evidence="12" type="ORF">QBC35DRAFT_206708</name>
</gene>
<evidence type="ECO:0000256" key="4">
    <source>
        <dbReference type="ARBA" id="ARBA00022833"/>
    </source>
</evidence>
<comment type="subcellular location">
    <subcellularLocation>
        <location evidence="1">Nucleus</location>
    </subcellularLocation>
</comment>
<organism evidence="12 13">
    <name type="scientific">Podospora australis</name>
    <dbReference type="NCBI Taxonomy" id="1536484"/>
    <lineage>
        <taxon>Eukaryota</taxon>
        <taxon>Fungi</taxon>
        <taxon>Dikarya</taxon>
        <taxon>Ascomycota</taxon>
        <taxon>Pezizomycotina</taxon>
        <taxon>Sordariomycetes</taxon>
        <taxon>Sordariomycetidae</taxon>
        <taxon>Sordariales</taxon>
        <taxon>Podosporaceae</taxon>
        <taxon>Podospora</taxon>
    </lineage>
</organism>
<dbReference type="Proteomes" id="UP001302126">
    <property type="component" value="Unassembled WGS sequence"/>
</dbReference>
<feature type="domain" description="C2H2-type" evidence="11">
    <location>
        <begin position="400"/>
        <end position="429"/>
    </location>
</feature>
<feature type="coiled-coil region" evidence="9">
    <location>
        <begin position="368"/>
        <end position="395"/>
    </location>
</feature>
<keyword evidence="7" id="KW-0539">Nucleus</keyword>
<dbReference type="GO" id="GO:0006357">
    <property type="term" value="P:regulation of transcription by RNA polymerase II"/>
    <property type="evidence" value="ECO:0007669"/>
    <property type="project" value="TreeGrafter"/>
</dbReference>
<evidence type="ECO:0000256" key="9">
    <source>
        <dbReference type="SAM" id="Coils"/>
    </source>
</evidence>
<dbReference type="EMBL" id="MU864389">
    <property type="protein sequence ID" value="KAK4188368.1"/>
    <property type="molecule type" value="Genomic_DNA"/>
</dbReference>
<keyword evidence="4" id="KW-0862">Zinc</keyword>